<dbReference type="Pfam" id="PF16640">
    <property type="entry name" value="Big_3_5"/>
    <property type="match status" value="5"/>
</dbReference>
<dbReference type="SUPFAM" id="SSF49299">
    <property type="entry name" value="PKD domain"/>
    <property type="match status" value="1"/>
</dbReference>
<protein>
    <submittedName>
        <fullName evidence="2">Ig-like domain-containing protein</fullName>
    </submittedName>
</protein>
<feature type="domain" description="Bacterial Ig-like" evidence="1">
    <location>
        <begin position="188"/>
        <end position="268"/>
    </location>
</feature>
<gene>
    <name evidence="2" type="ORF">ABEU19_004996</name>
</gene>
<keyword evidence="3" id="KW-1185">Reference proteome</keyword>
<dbReference type="InterPro" id="IPR013783">
    <property type="entry name" value="Ig-like_fold"/>
</dbReference>
<dbReference type="RefSeq" id="WP_348602972.1">
    <property type="nucleotide sequence ID" value="NZ_CP157276.1"/>
</dbReference>
<feature type="domain" description="Bacterial Ig-like" evidence="1">
    <location>
        <begin position="569"/>
        <end position="652"/>
    </location>
</feature>
<feature type="domain" description="Bacterial Ig-like" evidence="1">
    <location>
        <begin position="471"/>
        <end position="554"/>
    </location>
</feature>
<dbReference type="Proteomes" id="UP001629744">
    <property type="component" value="Unassembled WGS sequence"/>
</dbReference>
<evidence type="ECO:0000313" key="3">
    <source>
        <dbReference type="Proteomes" id="UP001629744"/>
    </source>
</evidence>
<dbReference type="InterPro" id="IPR032109">
    <property type="entry name" value="Big_3_5"/>
</dbReference>
<comment type="caution">
    <text evidence="2">The sequence shown here is derived from an EMBL/GenBank/DDBJ whole genome shotgun (WGS) entry which is preliminary data.</text>
</comment>
<dbReference type="PROSITE" id="PS50194">
    <property type="entry name" value="FILAMIN_REPEAT"/>
    <property type="match status" value="1"/>
</dbReference>
<organism evidence="2 3">
    <name type="scientific">Prescottella soli</name>
    <dbReference type="NCBI Taxonomy" id="1543852"/>
    <lineage>
        <taxon>Bacteria</taxon>
        <taxon>Bacillati</taxon>
        <taxon>Actinomycetota</taxon>
        <taxon>Actinomycetes</taxon>
        <taxon>Mycobacteriales</taxon>
        <taxon>Nocardiaceae</taxon>
        <taxon>Prescottella</taxon>
    </lineage>
</organism>
<reference evidence="2 3" key="1">
    <citation type="submission" date="2023-11" db="EMBL/GenBank/DDBJ databases">
        <authorList>
            <person name="Val-Calvo J."/>
            <person name="Scortti M."/>
            <person name="Vazquez-Boland J."/>
        </authorList>
    </citation>
    <scope>NUCLEOTIDE SEQUENCE [LARGE SCALE GENOMIC DNA]</scope>
    <source>
        <strain evidence="2 3">DSM 46662</strain>
    </source>
</reference>
<dbReference type="EMBL" id="JBDLNU010000008">
    <property type="protein sequence ID" value="MFM1731432.1"/>
    <property type="molecule type" value="Genomic_DNA"/>
</dbReference>
<evidence type="ECO:0000313" key="2">
    <source>
        <dbReference type="EMBL" id="MFM1731432.1"/>
    </source>
</evidence>
<proteinExistence type="predicted"/>
<dbReference type="InterPro" id="IPR035986">
    <property type="entry name" value="PKD_dom_sf"/>
</dbReference>
<feature type="domain" description="Bacterial Ig-like" evidence="1">
    <location>
        <begin position="279"/>
        <end position="362"/>
    </location>
</feature>
<dbReference type="Gene3D" id="2.60.40.10">
    <property type="entry name" value="Immunoglobulins"/>
    <property type="match status" value="5"/>
</dbReference>
<name>A0ABW9G1L4_9NOCA</name>
<dbReference type="InterPro" id="IPR017868">
    <property type="entry name" value="Filamin/ABP280_repeat-like"/>
</dbReference>
<evidence type="ECO:0000259" key="1">
    <source>
        <dbReference type="Pfam" id="PF16640"/>
    </source>
</evidence>
<feature type="domain" description="Bacterial Ig-like" evidence="1">
    <location>
        <begin position="374"/>
        <end position="454"/>
    </location>
</feature>
<sequence length="677" mass="66166">MSDKRVRRIIGGVGAVAVAAGFVATMGVGSAGAASGSLTWDDGSSRFTRTVSNTTPNEGDIVTVSTKFERTGIPVEYIYAVKDAHPTCLTYVDGSAKVDGSPRGLQSQAADYVRVQGSSIEWPVYPNINPKSHTFEFSYRVGADCARGVALPTSMYYSGSLGDGNYTNKGPAITVAKNTTTTTLAAVSGAQVGKPVTLSATVTGAAQGDSVDFYDGGTKVGSGALNGSGVATYSWTPSTAGARSVQAKFAGTAFANGSDSTAQSVQVAAPDVATSTSVQVPATATTGVPVTLTASVAPANAAGTMQFKDGAANIGAPVAVSNGGASLDYTFTAAGAHDITAVYSGAPGFTGSTSSPAQTVTVRDPDVVTTTTLQVPPTADLGTAVTFTATVDPATAAGTVQFKDGAANIGAPVAVSSGKAQLSHTFSVAGNHSISAVFTGNTGFLGSTSAAKNVIATNPPAQDVQTSTAVTVQPTAQTGATVALTASVTPANATGTVQFKDGGTAIGTPVTVSNGAAGLQHTFTTAGSHSITAVFTPGAGFAGSTAPAQAVQVSDPAPSDVATTTEVTGPGTATVGQAASLTARVAGAAQLTGTVQFYDGETPLGAAVPVNNGVAVLAHTFTTTGAHAIKAVYSGGTGSLASTSAPQTVQVTASGGGTDGGTGSAGSLGTMFGSLGG</sequence>
<accession>A0ABW9G1L4</accession>